<dbReference type="Proteomes" id="UP001460270">
    <property type="component" value="Unassembled WGS sequence"/>
</dbReference>
<evidence type="ECO:0000313" key="3">
    <source>
        <dbReference type="Proteomes" id="UP001460270"/>
    </source>
</evidence>
<dbReference type="EMBL" id="JBBPFD010000015">
    <property type="protein sequence ID" value="KAK7895893.1"/>
    <property type="molecule type" value="Genomic_DNA"/>
</dbReference>
<proteinExistence type="predicted"/>
<reference evidence="3" key="1">
    <citation type="submission" date="2024-04" db="EMBL/GenBank/DDBJ databases">
        <title>Salinicola lusitanus LLJ914,a marine bacterium isolated from the Okinawa Trough.</title>
        <authorList>
            <person name="Li J."/>
        </authorList>
    </citation>
    <scope>NUCLEOTIDE SEQUENCE [LARGE SCALE GENOMIC DNA]</scope>
</reference>
<protein>
    <submittedName>
        <fullName evidence="2">Uncharacterized protein</fullName>
    </submittedName>
</protein>
<keyword evidence="1" id="KW-0472">Membrane</keyword>
<dbReference type="AlphaFoldDB" id="A0AAW0NMA4"/>
<evidence type="ECO:0000313" key="2">
    <source>
        <dbReference type="EMBL" id="KAK7895893.1"/>
    </source>
</evidence>
<keyword evidence="3" id="KW-1185">Reference proteome</keyword>
<keyword evidence="1" id="KW-1133">Transmembrane helix</keyword>
<sequence>MTLGFQRICMSGHDTEKLDSEDRQLKNRSGGKPIVFPKPLSSEACLQIFLIVLAFLIPAVEFGLITFEEGMRSEQQQGGTSLRQHRLNMKDIKLYAILR</sequence>
<organism evidence="2 3">
    <name type="scientific">Mugilogobius chulae</name>
    <name type="common">yellowstripe goby</name>
    <dbReference type="NCBI Taxonomy" id="88201"/>
    <lineage>
        <taxon>Eukaryota</taxon>
        <taxon>Metazoa</taxon>
        <taxon>Chordata</taxon>
        <taxon>Craniata</taxon>
        <taxon>Vertebrata</taxon>
        <taxon>Euteleostomi</taxon>
        <taxon>Actinopterygii</taxon>
        <taxon>Neopterygii</taxon>
        <taxon>Teleostei</taxon>
        <taxon>Neoteleostei</taxon>
        <taxon>Acanthomorphata</taxon>
        <taxon>Gobiaria</taxon>
        <taxon>Gobiiformes</taxon>
        <taxon>Gobioidei</taxon>
        <taxon>Gobiidae</taxon>
        <taxon>Gobionellinae</taxon>
        <taxon>Mugilogobius</taxon>
    </lineage>
</organism>
<evidence type="ECO:0000256" key="1">
    <source>
        <dbReference type="SAM" id="Phobius"/>
    </source>
</evidence>
<comment type="caution">
    <text evidence="2">The sequence shown here is derived from an EMBL/GenBank/DDBJ whole genome shotgun (WGS) entry which is preliminary data.</text>
</comment>
<gene>
    <name evidence="2" type="ORF">WMY93_021218</name>
</gene>
<keyword evidence="1" id="KW-0812">Transmembrane</keyword>
<accession>A0AAW0NMA4</accession>
<feature type="transmembrane region" description="Helical" evidence="1">
    <location>
        <begin position="46"/>
        <end position="67"/>
    </location>
</feature>
<name>A0AAW0NMA4_9GOBI</name>